<accession>A0A897NI83</accession>
<dbReference type="InterPro" id="IPR055958">
    <property type="entry name" value="DUF7536"/>
</dbReference>
<evidence type="ECO:0000313" key="3">
    <source>
        <dbReference type="EMBL" id="QSG10887.1"/>
    </source>
</evidence>
<reference evidence="2 4" key="1">
    <citation type="submission" date="2020-11" db="EMBL/GenBank/DDBJ databases">
        <title>Carbohydrate-dependent, anaerobic sulfur respiration: A novel catabolism in halophilic archaea.</title>
        <authorList>
            <person name="Sorokin D.Y."/>
            <person name="Messina E."/>
            <person name="Smedile F."/>
            <person name="La Cono V."/>
            <person name="Hallsworth J.E."/>
            <person name="Yakimov M.M."/>
        </authorList>
    </citation>
    <scope>NUCLEOTIDE SEQUENCE [LARGE SCALE GENOMIC DNA]</scope>
    <source>
        <strain evidence="3">HSR-Bgl</strain>
        <strain evidence="2 4">HSR12-2</strain>
    </source>
</reference>
<dbReference type="GeneID" id="68859983"/>
<dbReference type="KEGG" id="hds:HSR122_2650"/>
<feature type="transmembrane region" description="Helical" evidence="1">
    <location>
        <begin position="27"/>
        <end position="46"/>
    </location>
</feature>
<proteinExistence type="predicted"/>
<sequence length="85" mass="9010">MSDDRPESGRARFVEALQVRKHALRGFGVGIAVTVLVYLFFVVLPGTGGAGLWYLGLGASLALSLGGLLTAVLVALQARRLTREL</sequence>
<feature type="transmembrane region" description="Helical" evidence="1">
    <location>
        <begin position="52"/>
        <end position="76"/>
    </location>
</feature>
<keyword evidence="1" id="KW-0472">Membrane</keyword>
<dbReference type="EMBL" id="CP064789">
    <property type="protein sequence ID" value="QSG10887.1"/>
    <property type="molecule type" value="Genomic_DNA"/>
</dbReference>
<organism evidence="2 4">
    <name type="scientific">Halapricum desulfuricans</name>
    <dbReference type="NCBI Taxonomy" id="2841257"/>
    <lineage>
        <taxon>Archaea</taxon>
        <taxon>Methanobacteriati</taxon>
        <taxon>Methanobacteriota</taxon>
        <taxon>Stenosarchaea group</taxon>
        <taxon>Halobacteria</taxon>
        <taxon>Halobacteriales</taxon>
        <taxon>Haloarculaceae</taxon>
        <taxon>Halapricum</taxon>
    </lineage>
</organism>
<keyword evidence="4" id="KW-1185">Reference proteome</keyword>
<accession>A0A897NDX8</accession>
<dbReference type="EMBL" id="CP064788">
    <property type="protein sequence ID" value="QSG10026.1"/>
    <property type="molecule type" value="Genomic_DNA"/>
</dbReference>
<evidence type="ECO:0000313" key="2">
    <source>
        <dbReference type="EMBL" id="QSG10026.1"/>
    </source>
</evidence>
<name>A0A897NI83_9EURY</name>
<protein>
    <submittedName>
        <fullName evidence="2">Putative membrane protein</fullName>
    </submittedName>
</protein>
<dbReference type="Proteomes" id="UP000663305">
    <property type="component" value="Chromosome"/>
</dbReference>
<keyword evidence="1" id="KW-0812">Transmembrane</keyword>
<gene>
    <name evidence="3" type="ORF">HSBGL_0452</name>
    <name evidence="2" type="ORF">HSR122_2650</name>
</gene>
<dbReference type="AlphaFoldDB" id="A0A897NI83"/>
<evidence type="ECO:0000256" key="1">
    <source>
        <dbReference type="SAM" id="Phobius"/>
    </source>
</evidence>
<dbReference type="Pfam" id="PF24380">
    <property type="entry name" value="DUF7536"/>
    <property type="match status" value="1"/>
</dbReference>
<dbReference type="RefSeq" id="WP_229110184.1">
    <property type="nucleotide sequence ID" value="NZ_CP064788.1"/>
</dbReference>
<keyword evidence="1" id="KW-1133">Transmembrane helix</keyword>
<dbReference type="Proteomes" id="UP000662973">
    <property type="component" value="Chromosome"/>
</dbReference>
<evidence type="ECO:0000313" key="4">
    <source>
        <dbReference type="Proteomes" id="UP000662973"/>
    </source>
</evidence>